<dbReference type="OrthoDB" id="5297629at2"/>
<evidence type="ECO:0000313" key="2">
    <source>
        <dbReference type="EMBL" id="ABI56364.1"/>
    </source>
</evidence>
<evidence type="ECO:0000313" key="3">
    <source>
        <dbReference type="Proteomes" id="UP000001962"/>
    </source>
</evidence>
<dbReference type="Pfam" id="PF09345">
    <property type="entry name" value="SiaC"/>
    <property type="match status" value="1"/>
</dbReference>
<dbReference type="RefSeq" id="WP_011628759.1">
    <property type="nucleotide sequence ID" value="NC_008340.1"/>
</dbReference>
<feature type="domain" description="SiaC family regulatory phosphoprotein" evidence="1">
    <location>
        <begin position="8"/>
        <end position="126"/>
    </location>
</feature>
<dbReference type="KEGG" id="aeh:Mlg_1011"/>
<dbReference type="AlphaFoldDB" id="Q0A9X3"/>
<dbReference type="EMBL" id="CP000453">
    <property type="protein sequence ID" value="ABI56364.1"/>
    <property type="molecule type" value="Genomic_DNA"/>
</dbReference>
<proteinExistence type="predicted"/>
<dbReference type="eggNOG" id="ENOG50312WH">
    <property type="taxonomic scope" value="Bacteria"/>
</dbReference>
<accession>Q0A9X3</accession>
<organism evidence="2 3">
    <name type="scientific">Alkalilimnicola ehrlichii (strain ATCC BAA-1101 / DSM 17681 / MLHE-1)</name>
    <dbReference type="NCBI Taxonomy" id="187272"/>
    <lineage>
        <taxon>Bacteria</taxon>
        <taxon>Pseudomonadati</taxon>
        <taxon>Pseudomonadota</taxon>
        <taxon>Gammaproteobacteria</taxon>
        <taxon>Chromatiales</taxon>
        <taxon>Ectothiorhodospiraceae</taxon>
        <taxon>Alkalilimnicola</taxon>
    </lineage>
</organism>
<protein>
    <recommendedName>
        <fullName evidence="1">SiaC family regulatory phosphoprotein domain-containing protein</fullName>
    </recommendedName>
</protein>
<sequence length="135" mass="15069">MTIDPIDLEATDRTPRVLFDPQAGRFEMSGESYPEDAAAFFGPIMEALKAFLADPEGAALQVRLEMAYFNSSSAKALMNMFQLLEDAAGEGREVTVDWYYQAGDDTMEEFGEDFSEDFEHAEFHLNERDDASASS</sequence>
<dbReference type="HOGENOM" id="CLU_129198_0_0_6"/>
<evidence type="ECO:0000259" key="1">
    <source>
        <dbReference type="Pfam" id="PF09345"/>
    </source>
</evidence>
<dbReference type="InterPro" id="IPR018530">
    <property type="entry name" value="SiaC"/>
</dbReference>
<name>Q0A9X3_ALKEH</name>
<keyword evidence="3" id="KW-1185">Reference proteome</keyword>
<dbReference type="Proteomes" id="UP000001962">
    <property type="component" value="Chromosome"/>
</dbReference>
<reference evidence="3" key="1">
    <citation type="submission" date="2006-08" db="EMBL/GenBank/DDBJ databases">
        <title>Complete sequence of Alkalilimnicola ehrilichei MLHE-1.</title>
        <authorList>
            <person name="Copeland A."/>
            <person name="Lucas S."/>
            <person name="Lapidus A."/>
            <person name="Barry K."/>
            <person name="Detter J.C."/>
            <person name="Glavina del Rio T."/>
            <person name="Hammon N."/>
            <person name="Israni S."/>
            <person name="Dalin E."/>
            <person name="Tice H."/>
            <person name="Pitluck S."/>
            <person name="Sims D."/>
            <person name="Brettin T."/>
            <person name="Bruce D."/>
            <person name="Han C."/>
            <person name="Tapia R."/>
            <person name="Gilna P."/>
            <person name="Schmutz J."/>
            <person name="Larimer F."/>
            <person name="Land M."/>
            <person name="Hauser L."/>
            <person name="Kyrpides N."/>
            <person name="Mikhailova N."/>
            <person name="Oremland R.S."/>
            <person name="Hoeft S.E."/>
            <person name="Switzer-Blum J."/>
            <person name="Kulp T."/>
            <person name="King G."/>
            <person name="Tabita R."/>
            <person name="Witte B."/>
            <person name="Santini J.M."/>
            <person name="Basu P."/>
            <person name="Hollibaugh J.T."/>
            <person name="Xie G."/>
            <person name="Stolz J.F."/>
            <person name="Richardson P."/>
        </authorList>
    </citation>
    <scope>NUCLEOTIDE SEQUENCE [LARGE SCALE GENOMIC DNA]</scope>
    <source>
        <strain evidence="3">ATCC BAA-1101 / DSM 17681 / MLHE-1</strain>
    </source>
</reference>
<gene>
    <name evidence="2" type="ordered locus">Mlg_1011</name>
</gene>